<feature type="compositionally biased region" description="Basic and acidic residues" evidence="2">
    <location>
        <begin position="12"/>
        <end position="22"/>
    </location>
</feature>
<dbReference type="RefSeq" id="XP_011303598.1">
    <property type="nucleotide sequence ID" value="XM_011305296.1"/>
</dbReference>
<evidence type="ECO:0000313" key="5">
    <source>
        <dbReference type="RefSeq" id="XP_011303598.1"/>
    </source>
</evidence>
<protein>
    <submittedName>
        <fullName evidence="4 5">Intraflagellar transport protein 74 homolog</fullName>
    </submittedName>
</protein>
<dbReference type="AlphaFoldDB" id="A0A9R1U0K3"/>
<dbReference type="GeneID" id="105266859"/>
<evidence type="ECO:0000256" key="1">
    <source>
        <dbReference type="SAM" id="Coils"/>
    </source>
</evidence>
<dbReference type="OrthoDB" id="444379at2759"/>
<dbReference type="GO" id="GO:0048487">
    <property type="term" value="F:beta-tubulin binding"/>
    <property type="evidence" value="ECO:0007669"/>
    <property type="project" value="InterPro"/>
</dbReference>
<evidence type="ECO:0000313" key="3">
    <source>
        <dbReference type="Proteomes" id="UP000694866"/>
    </source>
</evidence>
<dbReference type="RefSeq" id="XP_011303599.1">
    <property type="nucleotide sequence ID" value="XM_011305297.1"/>
</dbReference>
<evidence type="ECO:0000313" key="6">
    <source>
        <dbReference type="RefSeq" id="XP_011303599.1"/>
    </source>
</evidence>
<dbReference type="GO" id="GO:0030992">
    <property type="term" value="C:intraciliary transport particle B"/>
    <property type="evidence" value="ECO:0007669"/>
    <property type="project" value="InterPro"/>
</dbReference>
<feature type="coiled-coil region" evidence="1">
    <location>
        <begin position="217"/>
        <end position="404"/>
    </location>
</feature>
<accession>A0A9R1T6H6</accession>
<evidence type="ECO:0000256" key="2">
    <source>
        <dbReference type="SAM" id="MobiDB-lite"/>
    </source>
</evidence>
<dbReference type="Proteomes" id="UP000694866">
    <property type="component" value="Unplaced"/>
</dbReference>
<accession>A0A9R1U1D8</accession>
<name>A0A9R1U0K3_9HYME</name>
<reference evidence="4 5" key="1">
    <citation type="submission" date="2025-04" db="UniProtKB">
        <authorList>
            <consortium name="RefSeq"/>
        </authorList>
    </citation>
    <scope>IDENTIFICATION</scope>
    <source>
        <strain evidence="4 5">USDA-PBARC FA_bdor</strain>
        <tissue evidence="4 5">Whole organism</tissue>
    </source>
</reference>
<gene>
    <name evidence="4 5 6" type="primary">LOC105266859</name>
</gene>
<dbReference type="GO" id="GO:0005929">
    <property type="term" value="C:cilium"/>
    <property type="evidence" value="ECO:0007669"/>
    <property type="project" value="TreeGrafter"/>
</dbReference>
<dbReference type="KEGG" id="fas:105266859"/>
<dbReference type="InterPro" id="IPR029602">
    <property type="entry name" value="IFT74"/>
</dbReference>
<dbReference type="GO" id="GO:0035735">
    <property type="term" value="P:intraciliary transport involved in cilium assembly"/>
    <property type="evidence" value="ECO:0007669"/>
    <property type="project" value="TreeGrafter"/>
</dbReference>
<accession>A0A9R1U0K3</accession>
<evidence type="ECO:0000313" key="4">
    <source>
        <dbReference type="RefSeq" id="XP_011303597.1"/>
    </source>
</evidence>
<keyword evidence="3" id="KW-1185">Reference proteome</keyword>
<feature type="compositionally biased region" description="Low complexity" evidence="2">
    <location>
        <begin position="32"/>
        <end position="43"/>
    </location>
</feature>
<dbReference type="RefSeq" id="XP_011303597.1">
    <property type="nucleotide sequence ID" value="XM_011305295.1"/>
</dbReference>
<sequence>MENRPKTSGRPPSERPLHHWRQEDDDPPPGRPQTGRPQTGRPQTRVERPVSRRGVQNESSHESSAGRAVTPARNSMRPPSASVFSGRGSTAGGRLNTMGMTRINTGLPPTAHANSGMMERPVTQQGIAGIRPGTTRGLTRQIQDKRYYEGLVQIKIRELTQEISTITREIDTQNKERATFLHYDDRAKHLASELTDLQGQLADYNIVIDKVTSNIDKESTEQEALDLQRLNDKATEEIEMLFEQRRLKEQQLRRMEEKIDLEQKKEERIVEGMSTEVRSKYEKLINLRNGLEDEITQMQKEIDHLSTEKLNLEEEIALSQVKQEAVKLRVRISEVEEKRNRLQEEQRNKLSPEEEREKLLAKVKQDNMDIVAAEKKIDDVKKQIDQIEMEMEQLDVDMEENHSEKQVKYNELRKREEAIEQFMPTFDQNKAEETDKIRSCEESIVEKLKRLAFAIDNESGVFGIDEIALLDVYSNEENNHQSFLDLCQEHAKLQQAFRKMEGLEKKMKAELEELFEKIRTRESELVVLEDLEGLKMRSQEQYEELTSRKEELKGRLPILERELNSVRREHQSLKQELDKNEIYVQISALEEKYEKLKGGNDDVERFINEGKNRMNYAPLREKAFSLVESYNGFLKENPKSVY</sequence>
<dbReference type="PANTHER" id="PTHR31432">
    <property type="entry name" value="INTRAFLAGELLAR TRANSPORT PROTEIN 74 HOMOLOG"/>
    <property type="match status" value="1"/>
</dbReference>
<organism evidence="3 6">
    <name type="scientific">Fopius arisanus</name>
    <dbReference type="NCBI Taxonomy" id="64838"/>
    <lineage>
        <taxon>Eukaryota</taxon>
        <taxon>Metazoa</taxon>
        <taxon>Ecdysozoa</taxon>
        <taxon>Arthropoda</taxon>
        <taxon>Hexapoda</taxon>
        <taxon>Insecta</taxon>
        <taxon>Pterygota</taxon>
        <taxon>Neoptera</taxon>
        <taxon>Endopterygota</taxon>
        <taxon>Hymenoptera</taxon>
        <taxon>Apocrita</taxon>
        <taxon>Ichneumonoidea</taxon>
        <taxon>Braconidae</taxon>
        <taxon>Opiinae</taxon>
        <taxon>Fopius</taxon>
    </lineage>
</organism>
<proteinExistence type="predicted"/>
<dbReference type="PANTHER" id="PTHR31432:SF0">
    <property type="entry name" value="INTRAFLAGELLAR TRANSPORT PROTEIN 74 HOMOLOG"/>
    <property type="match status" value="1"/>
</dbReference>
<feature type="region of interest" description="Disordered" evidence="2">
    <location>
        <begin position="1"/>
        <end position="96"/>
    </location>
</feature>
<keyword evidence="1" id="KW-0175">Coiled coil</keyword>
<feature type="coiled-coil region" evidence="1">
    <location>
        <begin position="493"/>
        <end position="576"/>
    </location>
</feature>